<accession>A0ABN7XHN8</accession>
<evidence type="ECO:0000313" key="1">
    <source>
        <dbReference type="EMBL" id="CAG8854305.1"/>
    </source>
</evidence>
<organism evidence="1 2">
    <name type="scientific">Gigaspora margarita</name>
    <dbReference type="NCBI Taxonomy" id="4874"/>
    <lineage>
        <taxon>Eukaryota</taxon>
        <taxon>Fungi</taxon>
        <taxon>Fungi incertae sedis</taxon>
        <taxon>Mucoromycota</taxon>
        <taxon>Glomeromycotina</taxon>
        <taxon>Glomeromycetes</taxon>
        <taxon>Diversisporales</taxon>
        <taxon>Gigasporaceae</taxon>
        <taxon>Gigaspora</taxon>
    </lineage>
</organism>
<evidence type="ECO:0000313" key="2">
    <source>
        <dbReference type="Proteomes" id="UP000789901"/>
    </source>
</evidence>
<reference evidence="1 2" key="1">
    <citation type="submission" date="2021-06" db="EMBL/GenBank/DDBJ databases">
        <authorList>
            <person name="Kallberg Y."/>
            <person name="Tangrot J."/>
            <person name="Rosling A."/>
        </authorList>
    </citation>
    <scope>NUCLEOTIDE SEQUENCE [LARGE SCALE GENOMIC DNA]</scope>
    <source>
        <strain evidence="1 2">120-4 pot B 10/14</strain>
    </source>
</reference>
<gene>
    <name evidence="1" type="ORF">GMARGA_LOCUS43126</name>
</gene>
<comment type="caution">
    <text evidence="1">The sequence shown here is derived from an EMBL/GenBank/DDBJ whole genome shotgun (WGS) entry which is preliminary data.</text>
</comment>
<dbReference type="Proteomes" id="UP000789901">
    <property type="component" value="Unassembled WGS sequence"/>
</dbReference>
<feature type="non-terminal residue" evidence="1">
    <location>
        <position position="81"/>
    </location>
</feature>
<protein>
    <submittedName>
        <fullName evidence="1">41043_t:CDS:1</fullName>
    </submittedName>
</protein>
<keyword evidence="2" id="KW-1185">Reference proteome</keyword>
<feature type="non-terminal residue" evidence="1">
    <location>
        <position position="1"/>
    </location>
</feature>
<name>A0ABN7XHN8_GIGMA</name>
<proteinExistence type="predicted"/>
<sequence>INDPEHTTKLKKCGGCQMNENLDIAMEHCILWKQLRILLESIMGKRHRIQNTANILPIDSSQMPIIKIATREEELINMHLE</sequence>
<dbReference type="EMBL" id="CAJVQB010135963">
    <property type="protein sequence ID" value="CAG8854305.1"/>
    <property type="molecule type" value="Genomic_DNA"/>
</dbReference>